<dbReference type="InterPro" id="IPR013325">
    <property type="entry name" value="RNA_pol_sigma_r2"/>
</dbReference>
<sequence length="182" mass="21217">MGVISYFKKKKQEQNFKTAYKKYYDTILKRISYLTGDMHVAEDLTQEVFMKLYNSPPDHDNIAAWLNMVSTNASYNYMRDKKIHEEKNEMIYKKEMDNVISIEDVAINNCEVDLTKQVLNMLSPRDRTCLLLKFSGYKYSEIAEVIGVHKNSVGTLISRAQTKFKENYLNLEKGVNKSEVSK</sequence>
<dbReference type="EMBL" id="JABBNI010000014">
    <property type="protein sequence ID" value="NMM62541.1"/>
    <property type="molecule type" value="Genomic_DNA"/>
</dbReference>
<dbReference type="GO" id="GO:0003677">
    <property type="term" value="F:DNA binding"/>
    <property type="evidence" value="ECO:0007669"/>
    <property type="project" value="UniProtKB-KW"/>
</dbReference>
<dbReference type="SUPFAM" id="SSF88946">
    <property type="entry name" value="Sigma2 domain of RNA polymerase sigma factors"/>
    <property type="match status" value="1"/>
</dbReference>
<dbReference type="InterPro" id="IPR014284">
    <property type="entry name" value="RNA_pol_sigma-70_dom"/>
</dbReference>
<dbReference type="InterPro" id="IPR013324">
    <property type="entry name" value="RNA_pol_sigma_r3/r4-like"/>
</dbReference>
<keyword evidence="8" id="KW-1185">Reference proteome</keyword>
<keyword evidence="5" id="KW-0804">Transcription</keyword>
<evidence type="ECO:0000256" key="1">
    <source>
        <dbReference type="ARBA" id="ARBA00010641"/>
    </source>
</evidence>
<dbReference type="InterPro" id="IPR013249">
    <property type="entry name" value="RNA_pol_sigma70_r4_t2"/>
</dbReference>
<accession>A0A7Y0EFP4</accession>
<evidence type="ECO:0000313" key="7">
    <source>
        <dbReference type="EMBL" id="NMM62541.1"/>
    </source>
</evidence>
<protein>
    <submittedName>
        <fullName evidence="7">Sigma-70 family RNA polymerase sigma factor</fullName>
    </submittedName>
</protein>
<comment type="caution">
    <text evidence="7">The sequence shown here is derived from an EMBL/GenBank/DDBJ whole genome shotgun (WGS) entry which is preliminary data.</text>
</comment>
<dbReference type="PANTHER" id="PTHR43133">
    <property type="entry name" value="RNA POLYMERASE ECF-TYPE SIGMA FACTO"/>
    <property type="match status" value="1"/>
</dbReference>
<dbReference type="PROSITE" id="PS00622">
    <property type="entry name" value="HTH_LUXR_1"/>
    <property type="match status" value="1"/>
</dbReference>
<proteinExistence type="inferred from homology"/>
<dbReference type="Pfam" id="PF04542">
    <property type="entry name" value="Sigma70_r2"/>
    <property type="match status" value="1"/>
</dbReference>
<dbReference type="NCBIfam" id="TIGR02937">
    <property type="entry name" value="sigma70-ECF"/>
    <property type="match status" value="1"/>
</dbReference>
<evidence type="ECO:0000259" key="6">
    <source>
        <dbReference type="PROSITE" id="PS00622"/>
    </source>
</evidence>
<dbReference type="CDD" id="cd06171">
    <property type="entry name" value="Sigma70_r4"/>
    <property type="match status" value="1"/>
</dbReference>
<dbReference type="Pfam" id="PF08281">
    <property type="entry name" value="Sigma70_r4_2"/>
    <property type="match status" value="1"/>
</dbReference>
<evidence type="ECO:0000256" key="4">
    <source>
        <dbReference type="ARBA" id="ARBA00023125"/>
    </source>
</evidence>
<dbReference type="Proteomes" id="UP000537131">
    <property type="component" value="Unassembled WGS sequence"/>
</dbReference>
<dbReference type="Gene3D" id="1.10.10.10">
    <property type="entry name" value="Winged helix-like DNA-binding domain superfamily/Winged helix DNA-binding domain"/>
    <property type="match status" value="1"/>
</dbReference>
<keyword evidence="2" id="KW-0805">Transcription regulation</keyword>
<evidence type="ECO:0000256" key="2">
    <source>
        <dbReference type="ARBA" id="ARBA00023015"/>
    </source>
</evidence>
<dbReference type="RefSeq" id="WP_169297146.1">
    <property type="nucleotide sequence ID" value="NZ_JABBNI010000014.1"/>
</dbReference>
<keyword evidence="3" id="KW-0731">Sigma factor</keyword>
<dbReference type="PANTHER" id="PTHR43133:SF8">
    <property type="entry name" value="RNA POLYMERASE SIGMA FACTOR HI_1459-RELATED"/>
    <property type="match status" value="1"/>
</dbReference>
<dbReference type="Gene3D" id="1.10.1740.10">
    <property type="match status" value="1"/>
</dbReference>
<feature type="domain" description="HTH luxR-type" evidence="6">
    <location>
        <begin position="136"/>
        <end position="163"/>
    </location>
</feature>
<comment type="similarity">
    <text evidence="1">Belongs to the sigma-70 factor family. ECF subfamily.</text>
</comment>
<dbReference type="GO" id="GO:0006352">
    <property type="term" value="P:DNA-templated transcription initiation"/>
    <property type="evidence" value="ECO:0007669"/>
    <property type="project" value="InterPro"/>
</dbReference>
<reference evidence="7 8" key="1">
    <citation type="submission" date="2020-06" db="EMBL/GenBank/DDBJ databases">
        <title>Complete Genome Sequence of Clostridium muelleri sp. nov. P21T, an Acid-Alcohol Producing Acetogen Isolated from Old Hay.</title>
        <authorList>
            <person name="Duncan K.E."/>
            <person name="Tanner R.S."/>
        </authorList>
    </citation>
    <scope>NUCLEOTIDE SEQUENCE [LARGE SCALE GENOMIC DNA]</scope>
    <source>
        <strain evidence="7 8">P21</strain>
    </source>
</reference>
<dbReference type="AlphaFoldDB" id="A0A7Y0EFP4"/>
<dbReference type="SUPFAM" id="SSF88659">
    <property type="entry name" value="Sigma3 and sigma4 domains of RNA polymerase sigma factors"/>
    <property type="match status" value="1"/>
</dbReference>
<dbReference type="InterPro" id="IPR000792">
    <property type="entry name" value="Tscrpt_reg_LuxR_C"/>
</dbReference>
<organism evidence="7 8">
    <name type="scientific">Clostridium muellerianum</name>
    <dbReference type="NCBI Taxonomy" id="2716538"/>
    <lineage>
        <taxon>Bacteria</taxon>
        <taxon>Bacillati</taxon>
        <taxon>Bacillota</taxon>
        <taxon>Clostridia</taxon>
        <taxon>Eubacteriales</taxon>
        <taxon>Clostridiaceae</taxon>
        <taxon>Clostridium</taxon>
    </lineage>
</organism>
<dbReference type="InterPro" id="IPR007627">
    <property type="entry name" value="RNA_pol_sigma70_r2"/>
</dbReference>
<gene>
    <name evidence="7" type="ORF">HBE96_07520</name>
</gene>
<dbReference type="InterPro" id="IPR036388">
    <property type="entry name" value="WH-like_DNA-bd_sf"/>
</dbReference>
<dbReference type="InterPro" id="IPR039425">
    <property type="entry name" value="RNA_pol_sigma-70-like"/>
</dbReference>
<evidence type="ECO:0000256" key="3">
    <source>
        <dbReference type="ARBA" id="ARBA00023082"/>
    </source>
</evidence>
<keyword evidence="4" id="KW-0238">DNA-binding</keyword>
<dbReference type="GO" id="GO:0016987">
    <property type="term" value="F:sigma factor activity"/>
    <property type="evidence" value="ECO:0007669"/>
    <property type="project" value="UniProtKB-KW"/>
</dbReference>
<evidence type="ECO:0000256" key="5">
    <source>
        <dbReference type="ARBA" id="ARBA00023163"/>
    </source>
</evidence>
<name>A0A7Y0EFP4_9CLOT</name>
<evidence type="ECO:0000313" key="8">
    <source>
        <dbReference type="Proteomes" id="UP000537131"/>
    </source>
</evidence>